<keyword evidence="2" id="KW-1185">Reference proteome</keyword>
<dbReference type="AlphaFoldDB" id="A0A0V0U5H7"/>
<reference evidence="1 2" key="1">
    <citation type="submission" date="2015-01" db="EMBL/GenBank/DDBJ databases">
        <title>Evolution of Trichinella species and genotypes.</title>
        <authorList>
            <person name="Korhonen P.K."/>
            <person name="Edoardo P."/>
            <person name="Giuseppe L.R."/>
            <person name="Gasser R.B."/>
        </authorList>
    </citation>
    <scope>NUCLEOTIDE SEQUENCE [LARGE SCALE GENOMIC DNA]</scope>
    <source>
        <strain evidence="1">ISS417</strain>
    </source>
</reference>
<protein>
    <submittedName>
        <fullName evidence="1">Uncharacterized protein</fullName>
    </submittedName>
</protein>
<evidence type="ECO:0000313" key="1">
    <source>
        <dbReference type="EMBL" id="KRX46497.1"/>
    </source>
</evidence>
<proteinExistence type="predicted"/>
<dbReference type="EMBL" id="JYDJ01000057">
    <property type="protein sequence ID" value="KRX46497.1"/>
    <property type="molecule type" value="Genomic_DNA"/>
</dbReference>
<evidence type="ECO:0000313" key="2">
    <source>
        <dbReference type="Proteomes" id="UP000055048"/>
    </source>
</evidence>
<name>A0A0V0U5H7_9BILA</name>
<dbReference type="Proteomes" id="UP000055048">
    <property type="component" value="Unassembled WGS sequence"/>
</dbReference>
<sequence length="194" mass="22583">MRWIKTGLISSKALVHLTEINSSNCIMHLIQYPIIDGKLEYFIHCIVMEARTCTTMILLFNINCHYERYDFTFNIHMSDKQESHPLQFHTRTFICIHIFLIMNYCFGDGYVCTLLTVKQGQYIITSPSPVKLNRVKMNRNSLGLNLKFLMCFIAKIEKALRGEEMSIGDLEIYLGIWRGGDRFGGEEIDLEGRR</sequence>
<comment type="caution">
    <text evidence="1">The sequence shown here is derived from an EMBL/GenBank/DDBJ whole genome shotgun (WGS) entry which is preliminary data.</text>
</comment>
<organism evidence="1 2">
    <name type="scientific">Trichinella murrelli</name>
    <dbReference type="NCBI Taxonomy" id="144512"/>
    <lineage>
        <taxon>Eukaryota</taxon>
        <taxon>Metazoa</taxon>
        <taxon>Ecdysozoa</taxon>
        <taxon>Nematoda</taxon>
        <taxon>Enoplea</taxon>
        <taxon>Dorylaimia</taxon>
        <taxon>Trichinellida</taxon>
        <taxon>Trichinellidae</taxon>
        <taxon>Trichinella</taxon>
    </lineage>
</organism>
<accession>A0A0V0U5H7</accession>
<gene>
    <name evidence="1" type="ORF">T05_126</name>
</gene>